<comment type="caution">
    <text evidence="2">The sequence shown here is derived from an EMBL/GenBank/DDBJ whole genome shotgun (WGS) entry which is preliminary data.</text>
</comment>
<keyword evidence="3" id="KW-1185">Reference proteome</keyword>
<gene>
    <name evidence="2" type="ORF">DVH24_007656</name>
</gene>
<reference evidence="2 3" key="1">
    <citation type="submission" date="2018-10" db="EMBL/GenBank/DDBJ databases">
        <title>A high-quality apple genome assembly.</title>
        <authorList>
            <person name="Hu J."/>
        </authorList>
    </citation>
    <scope>NUCLEOTIDE SEQUENCE [LARGE SCALE GENOMIC DNA]</scope>
    <source>
        <strain evidence="3">cv. HFTH1</strain>
        <tissue evidence="2">Young leaf</tissue>
    </source>
</reference>
<evidence type="ECO:0000256" key="1">
    <source>
        <dbReference type="SAM" id="Phobius"/>
    </source>
</evidence>
<protein>
    <submittedName>
        <fullName evidence="2">Uncharacterized protein</fullName>
    </submittedName>
</protein>
<feature type="transmembrane region" description="Helical" evidence="1">
    <location>
        <begin position="51"/>
        <end position="68"/>
    </location>
</feature>
<dbReference type="AlphaFoldDB" id="A0A498HI47"/>
<accession>A0A498HI47</accession>
<dbReference type="EMBL" id="RDQH01000342">
    <property type="protein sequence ID" value="RXH70400.1"/>
    <property type="molecule type" value="Genomic_DNA"/>
</dbReference>
<name>A0A498HI47_MALDO</name>
<sequence length="69" mass="8414">MESHATTYSLFGSHVLDDIAKEKEKQRLKYITTPSFFTYIFRSSPFQYHLYWLYFFYVFSILSLQQCIH</sequence>
<proteinExistence type="predicted"/>
<keyword evidence="1" id="KW-0472">Membrane</keyword>
<keyword evidence="1" id="KW-1133">Transmembrane helix</keyword>
<dbReference type="Proteomes" id="UP000290289">
    <property type="component" value="Chromosome 16"/>
</dbReference>
<keyword evidence="1" id="KW-0812">Transmembrane</keyword>
<organism evidence="2 3">
    <name type="scientific">Malus domestica</name>
    <name type="common">Apple</name>
    <name type="synonym">Pyrus malus</name>
    <dbReference type="NCBI Taxonomy" id="3750"/>
    <lineage>
        <taxon>Eukaryota</taxon>
        <taxon>Viridiplantae</taxon>
        <taxon>Streptophyta</taxon>
        <taxon>Embryophyta</taxon>
        <taxon>Tracheophyta</taxon>
        <taxon>Spermatophyta</taxon>
        <taxon>Magnoliopsida</taxon>
        <taxon>eudicotyledons</taxon>
        <taxon>Gunneridae</taxon>
        <taxon>Pentapetalae</taxon>
        <taxon>rosids</taxon>
        <taxon>fabids</taxon>
        <taxon>Rosales</taxon>
        <taxon>Rosaceae</taxon>
        <taxon>Amygdaloideae</taxon>
        <taxon>Maleae</taxon>
        <taxon>Malus</taxon>
    </lineage>
</organism>
<evidence type="ECO:0000313" key="3">
    <source>
        <dbReference type="Proteomes" id="UP000290289"/>
    </source>
</evidence>
<evidence type="ECO:0000313" key="2">
    <source>
        <dbReference type="EMBL" id="RXH70400.1"/>
    </source>
</evidence>